<dbReference type="AlphaFoldDB" id="A0A7X5ZQ60"/>
<reference evidence="7 8" key="1">
    <citation type="submission" date="2020-03" db="EMBL/GenBank/DDBJ databases">
        <title>Sequencing the genomes of 1000 actinobacteria strains.</title>
        <authorList>
            <person name="Klenk H.-P."/>
        </authorList>
    </citation>
    <scope>NUCLEOTIDE SEQUENCE [LARGE SCALE GENOMIC DNA]</scope>
    <source>
        <strain evidence="7 8">DSM 45685</strain>
    </source>
</reference>
<keyword evidence="2" id="KW-0436">Ligase</keyword>
<organism evidence="7 8">
    <name type="scientific">Saccharomonospora amisosensis</name>
    <dbReference type="NCBI Taxonomy" id="1128677"/>
    <lineage>
        <taxon>Bacteria</taxon>
        <taxon>Bacillati</taxon>
        <taxon>Actinomycetota</taxon>
        <taxon>Actinomycetes</taxon>
        <taxon>Pseudonocardiales</taxon>
        <taxon>Pseudonocardiaceae</taxon>
        <taxon>Saccharomonospora</taxon>
    </lineage>
</organism>
<dbReference type="Pfam" id="PF23562">
    <property type="entry name" value="AMP-binding_C_3"/>
    <property type="match status" value="1"/>
</dbReference>
<dbReference type="PANTHER" id="PTHR43272:SF32">
    <property type="entry name" value="AMP-DEPENDENT SYNTHETASE_LIGASE DOMAIN-CONTAINING PROTEIN"/>
    <property type="match status" value="1"/>
</dbReference>
<keyword evidence="8" id="KW-1185">Reference proteome</keyword>
<proteinExistence type="inferred from homology"/>
<dbReference type="PROSITE" id="PS00455">
    <property type="entry name" value="AMP_BINDING"/>
    <property type="match status" value="1"/>
</dbReference>
<dbReference type="Pfam" id="PF00501">
    <property type="entry name" value="AMP-binding"/>
    <property type="match status" value="1"/>
</dbReference>
<dbReference type="PANTHER" id="PTHR43272">
    <property type="entry name" value="LONG-CHAIN-FATTY-ACID--COA LIGASE"/>
    <property type="match status" value="1"/>
</dbReference>
<comment type="similarity">
    <text evidence="1">Belongs to the ATP-dependent AMP-binding enzyme family.</text>
</comment>
<evidence type="ECO:0000256" key="4">
    <source>
        <dbReference type="ARBA" id="ARBA00023098"/>
    </source>
</evidence>
<dbReference type="InterPro" id="IPR042099">
    <property type="entry name" value="ANL_N_sf"/>
</dbReference>
<dbReference type="EMBL" id="JAAOYM010000001">
    <property type="protein sequence ID" value="NIJ11171.1"/>
    <property type="molecule type" value="Genomic_DNA"/>
</dbReference>
<evidence type="ECO:0000256" key="1">
    <source>
        <dbReference type="ARBA" id="ARBA00006432"/>
    </source>
</evidence>
<evidence type="ECO:0000256" key="3">
    <source>
        <dbReference type="ARBA" id="ARBA00022832"/>
    </source>
</evidence>
<dbReference type="Gene3D" id="3.40.50.12780">
    <property type="entry name" value="N-terminal domain of ligase-like"/>
    <property type="match status" value="1"/>
</dbReference>
<evidence type="ECO:0000256" key="5">
    <source>
        <dbReference type="ARBA" id="ARBA00032875"/>
    </source>
</evidence>
<dbReference type="InterPro" id="IPR000873">
    <property type="entry name" value="AMP-dep_synth/lig_dom"/>
</dbReference>
<comment type="caution">
    <text evidence="7">The sequence shown here is derived from an EMBL/GenBank/DDBJ whole genome shotgun (WGS) entry which is preliminary data.</text>
</comment>
<accession>A0A7X5ZQ60</accession>
<sequence length="590" mass="62883">MPSHPPTLLHALRATAERIPDTVAVRDLAGETSWTWRELRSAAIELARGLHELGVRAGDRVGLLLSNRPEFHLVDLAVASVGAIPFSIYTTYAPEQIEFVLKDSGATAIVVEQALLGKAMAAWHNVPDVRDMIVVDGEAPTEVHALADVARAGQDSDFDVDGLVRTLDADTLLTLIYTSGTTGDPKAVELTHGNIAAAALACDGRIPWPDGSRVISWLPAAHIAERIAHHYLPIIFGAEVTCCPDPKLISQYLPQVRPTWFFAVPRVWEKMKAGLEAMLYALPGEQGAHAKTAVREAVRKVRLEQSGEPVPPDLATAVAAADGALFAGIRAKLGLDAAHTLNVGAAPTPPDVLEFFHAIGLPVSELWGLSESTSAGCSNPPDRIKIGTVGIAARGVQIRLADDGEILLRGGVVTRGYRNRPELTAETIVDGWLHTGDIGSIDEDGYLSVVDRKKELIINAMGKNMSPAMIESRLKAASPLIGQACCIGDGRPYNTALIVLDADAAPAWAKNHGIVPGDLVTLAGDERIVAAVEAGVEAANTRLARVEQIKKFTIVPGDWLPAGVELTPTMKLRRGPIAAKYAEVIEAMYA</sequence>
<dbReference type="GO" id="GO:0004467">
    <property type="term" value="F:long-chain fatty acid-CoA ligase activity"/>
    <property type="evidence" value="ECO:0007669"/>
    <property type="project" value="TreeGrafter"/>
</dbReference>
<feature type="domain" description="AMP-dependent synthetase/ligase" evidence="6">
    <location>
        <begin position="13"/>
        <end position="417"/>
    </location>
</feature>
<protein>
    <recommendedName>
        <fullName evidence="5">Acyl-CoA synthetase</fullName>
    </recommendedName>
</protein>
<name>A0A7X5ZQ60_9PSEU</name>
<dbReference type="SUPFAM" id="SSF56801">
    <property type="entry name" value="Acetyl-CoA synthetase-like"/>
    <property type="match status" value="1"/>
</dbReference>
<keyword evidence="3" id="KW-0276">Fatty acid metabolism</keyword>
<dbReference type="GO" id="GO:0016020">
    <property type="term" value="C:membrane"/>
    <property type="evidence" value="ECO:0007669"/>
    <property type="project" value="TreeGrafter"/>
</dbReference>
<dbReference type="RefSeq" id="WP_167168117.1">
    <property type="nucleotide sequence ID" value="NZ_JAAOYM010000001.1"/>
</dbReference>
<keyword evidence="4" id="KW-0443">Lipid metabolism</keyword>
<evidence type="ECO:0000313" key="7">
    <source>
        <dbReference type="EMBL" id="NIJ11171.1"/>
    </source>
</evidence>
<evidence type="ECO:0000313" key="8">
    <source>
        <dbReference type="Proteomes" id="UP000545493"/>
    </source>
</evidence>
<dbReference type="InterPro" id="IPR020845">
    <property type="entry name" value="AMP-binding_CS"/>
</dbReference>
<gene>
    <name evidence="7" type="ORF">FHU38_001515</name>
</gene>
<dbReference type="Proteomes" id="UP000545493">
    <property type="component" value="Unassembled WGS sequence"/>
</dbReference>
<evidence type="ECO:0000259" key="6">
    <source>
        <dbReference type="Pfam" id="PF00501"/>
    </source>
</evidence>
<evidence type="ECO:0000256" key="2">
    <source>
        <dbReference type="ARBA" id="ARBA00022598"/>
    </source>
</evidence>
<dbReference type="CDD" id="cd05907">
    <property type="entry name" value="VL_LC_FACS_like"/>
    <property type="match status" value="1"/>
</dbReference>